<organism evidence="3 4">
    <name type="scientific">Nonlabens ponticola</name>
    <dbReference type="NCBI Taxonomy" id="2496866"/>
    <lineage>
        <taxon>Bacteria</taxon>
        <taxon>Pseudomonadati</taxon>
        <taxon>Bacteroidota</taxon>
        <taxon>Flavobacteriia</taxon>
        <taxon>Flavobacteriales</taxon>
        <taxon>Flavobacteriaceae</taxon>
        <taxon>Nonlabens</taxon>
    </lineage>
</organism>
<proteinExistence type="predicted"/>
<gene>
    <name evidence="3" type="ORF">EJ995_03035</name>
</gene>
<accession>A0A3S9MVM7</accession>
<protein>
    <submittedName>
        <fullName evidence="3">Response regulator</fullName>
    </submittedName>
</protein>
<dbReference type="GO" id="GO:0000160">
    <property type="term" value="P:phosphorelay signal transduction system"/>
    <property type="evidence" value="ECO:0007669"/>
    <property type="project" value="InterPro"/>
</dbReference>
<name>A0A3S9MVM7_9FLAO</name>
<dbReference type="PROSITE" id="PS50110">
    <property type="entry name" value="RESPONSE_REGULATORY"/>
    <property type="match status" value="1"/>
</dbReference>
<dbReference type="InterPro" id="IPR011006">
    <property type="entry name" value="CheY-like_superfamily"/>
</dbReference>
<dbReference type="Proteomes" id="UP000279600">
    <property type="component" value="Chromosome"/>
</dbReference>
<feature type="modified residue" description="4-aspartylphosphate" evidence="1">
    <location>
        <position position="68"/>
    </location>
</feature>
<evidence type="ECO:0000313" key="3">
    <source>
        <dbReference type="EMBL" id="AZQ43258.1"/>
    </source>
</evidence>
<dbReference type="SUPFAM" id="SSF52172">
    <property type="entry name" value="CheY-like"/>
    <property type="match status" value="1"/>
</dbReference>
<sequence>MEELNKDQTTKKVVIIEDREEDIALMKRVIAKDFPYIEILSITDADELLRMLENGELLRHRPDLMFIDIKMPKISGIEVLEIMEKKQEFDRVPKVMLSSSTHPNDLISAYKHKANSYLVKPSSYSNLKDVLKETLHYWLHLNLN</sequence>
<dbReference type="EMBL" id="CP034549">
    <property type="protein sequence ID" value="AZQ43258.1"/>
    <property type="molecule type" value="Genomic_DNA"/>
</dbReference>
<reference evidence="3 4" key="1">
    <citation type="submission" date="2018-12" db="EMBL/GenBank/DDBJ databases">
        <title>Complete genome of Nonlabens sp. MJ115.</title>
        <authorList>
            <person name="Choi H.S."/>
            <person name="Jung J."/>
        </authorList>
    </citation>
    <scope>NUCLEOTIDE SEQUENCE [LARGE SCALE GENOMIC DNA]</scope>
    <source>
        <strain evidence="3 4">MJ115</strain>
    </source>
</reference>
<feature type="domain" description="Response regulatory" evidence="2">
    <location>
        <begin position="12"/>
        <end position="135"/>
    </location>
</feature>
<dbReference type="Pfam" id="PF00072">
    <property type="entry name" value="Response_reg"/>
    <property type="match status" value="1"/>
</dbReference>
<keyword evidence="4" id="KW-1185">Reference proteome</keyword>
<dbReference type="KEGG" id="noj:EJ995_03035"/>
<dbReference type="OrthoDB" id="7631574at2"/>
<dbReference type="PANTHER" id="PTHR44520">
    <property type="entry name" value="RESPONSE REGULATOR RCP1-RELATED"/>
    <property type="match status" value="1"/>
</dbReference>
<dbReference type="PANTHER" id="PTHR44520:SF2">
    <property type="entry name" value="RESPONSE REGULATOR RCP1"/>
    <property type="match status" value="1"/>
</dbReference>
<dbReference type="AlphaFoldDB" id="A0A3S9MVM7"/>
<dbReference type="SMART" id="SM00448">
    <property type="entry name" value="REC"/>
    <property type="match status" value="1"/>
</dbReference>
<evidence type="ECO:0000313" key="4">
    <source>
        <dbReference type="Proteomes" id="UP000279600"/>
    </source>
</evidence>
<evidence type="ECO:0000259" key="2">
    <source>
        <dbReference type="PROSITE" id="PS50110"/>
    </source>
</evidence>
<dbReference type="InterPro" id="IPR052893">
    <property type="entry name" value="TCS_response_regulator"/>
</dbReference>
<dbReference type="InterPro" id="IPR001789">
    <property type="entry name" value="Sig_transdc_resp-reg_receiver"/>
</dbReference>
<dbReference type="RefSeq" id="WP_126445490.1">
    <property type="nucleotide sequence ID" value="NZ_CP034549.1"/>
</dbReference>
<keyword evidence="1" id="KW-0597">Phosphoprotein</keyword>
<evidence type="ECO:0000256" key="1">
    <source>
        <dbReference type="PROSITE-ProRule" id="PRU00169"/>
    </source>
</evidence>
<dbReference type="Gene3D" id="3.40.50.2300">
    <property type="match status" value="1"/>
</dbReference>